<dbReference type="PROSITE" id="PS50045">
    <property type="entry name" value="SIGMA54_INTERACT_4"/>
    <property type="match status" value="1"/>
</dbReference>
<keyword evidence="4" id="KW-0547">Nucleotide-binding</keyword>
<evidence type="ECO:0000256" key="4">
    <source>
        <dbReference type="ARBA" id="ARBA00022741"/>
    </source>
</evidence>
<evidence type="ECO:0000256" key="2">
    <source>
        <dbReference type="ARBA" id="ARBA00022490"/>
    </source>
</evidence>
<dbReference type="InterPro" id="IPR009057">
    <property type="entry name" value="Homeodomain-like_sf"/>
</dbReference>
<dbReference type="InterPro" id="IPR002197">
    <property type="entry name" value="HTH_Fis"/>
</dbReference>
<dbReference type="Gene3D" id="3.40.50.300">
    <property type="entry name" value="P-loop containing nucleotide triphosphate hydrolases"/>
    <property type="match status" value="1"/>
</dbReference>
<dbReference type="InterPro" id="IPR058031">
    <property type="entry name" value="AAA_lid_NorR"/>
</dbReference>
<reference evidence="15 16" key="1">
    <citation type="submission" date="2014-07" db="EMBL/GenBank/DDBJ databases">
        <title>Draft Genome Sequence of Gephyronic Acid Producer, Cystobacter violaceus Strain Cb vi76.</title>
        <authorList>
            <person name="Stevens D.C."/>
            <person name="Young J."/>
            <person name="Carmichael R."/>
            <person name="Tan J."/>
            <person name="Taylor R.E."/>
        </authorList>
    </citation>
    <scope>NUCLEOTIDE SEQUENCE [LARGE SCALE GENOMIC DNA]</scope>
    <source>
        <strain evidence="15 16">Cb vi76</strain>
    </source>
</reference>
<dbReference type="GO" id="GO:0005524">
    <property type="term" value="F:ATP binding"/>
    <property type="evidence" value="ECO:0007669"/>
    <property type="project" value="UniProtKB-KW"/>
</dbReference>
<dbReference type="Gene3D" id="3.40.50.2300">
    <property type="match status" value="1"/>
</dbReference>
<dbReference type="PROSITE" id="PS50110">
    <property type="entry name" value="RESPONSE_REGULATORY"/>
    <property type="match status" value="1"/>
</dbReference>
<evidence type="ECO:0000256" key="10">
    <source>
        <dbReference type="ARBA" id="ARBA00023163"/>
    </source>
</evidence>
<dbReference type="FunFam" id="3.40.50.2300:FF:000018">
    <property type="entry name" value="DNA-binding transcriptional regulator NtrC"/>
    <property type="match status" value="1"/>
</dbReference>
<comment type="subcellular location">
    <subcellularLocation>
        <location evidence="1">Cytoplasm</location>
    </subcellularLocation>
</comment>
<evidence type="ECO:0000256" key="8">
    <source>
        <dbReference type="ARBA" id="ARBA00023125"/>
    </source>
</evidence>
<keyword evidence="7" id="KW-0805">Transcription regulation</keyword>
<evidence type="ECO:0000256" key="5">
    <source>
        <dbReference type="ARBA" id="ARBA00022840"/>
    </source>
</evidence>
<accession>A0A084SNJ7</accession>
<dbReference type="PANTHER" id="PTHR32071:SF113">
    <property type="entry name" value="ALGINATE BIOSYNTHESIS TRANSCRIPTIONAL REGULATORY PROTEIN ALGB"/>
    <property type="match status" value="1"/>
</dbReference>
<evidence type="ECO:0000256" key="6">
    <source>
        <dbReference type="ARBA" id="ARBA00023012"/>
    </source>
</evidence>
<proteinExistence type="predicted"/>
<dbReference type="AlphaFoldDB" id="A0A084SNJ7"/>
<name>A0A084SNJ7_9BACT</name>
<keyword evidence="10" id="KW-0804">Transcription</keyword>
<keyword evidence="5" id="KW-0067">ATP-binding</keyword>
<gene>
    <name evidence="15" type="ORF">Q664_31130</name>
</gene>
<dbReference type="SUPFAM" id="SSF46689">
    <property type="entry name" value="Homeodomain-like"/>
    <property type="match status" value="1"/>
</dbReference>
<evidence type="ECO:0000259" key="13">
    <source>
        <dbReference type="PROSITE" id="PS50045"/>
    </source>
</evidence>
<feature type="compositionally biased region" description="Acidic residues" evidence="12">
    <location>
        <begin position="482"/>
        <end position="492"/>
    </location>
</feature>
<evidence type="ECO:0000256" key="1">
    <source>
        <dbReference type="ARBA" id="ARBA00004496"/>
    </source>
</evidence>
<dbReference type="FunFam" id="3.40.50.300:FF:000006">
    <property type="entry name" value="DNA-binding transcriptional regulator NtrC"/>
    <property type="match status" value="1"/>
</dbReference>
<keyword evidence="9" id="KW-0010">Activator</keyword>
<dbReference type="EMBL" id="JPMI01000227">
    <property type="protein sequence ID" value="KFA90032.1"/>
    <property type="molecule type" value="Genomic_DNA"/>
</dbReference>
<dbReference type="SMART" id="SM00448">
    <property type="entry name" value="REC"/>
    <property type="match status" value="1"/>
</dbReference>
<dbReference type="SMART" id="SM00382">
    <property type="entry name" value="AAA"/>
    <property type="match status" value="1"/>
</dbReference>
<dbReference type="PROSITE" id="PS00675">
    <property type="entry name" value="SIGMA54_INTERACT_1"/>
    <property type="match status" value="1"/>
</dbReference>
<dbReference type="PANTHER" id="PTHR32071">
    <property type="entry name" value="TRANSCRIPTIONAL REGULATORY PROTEIN"/>
    <property type="match status" value="1"/>
</dbReference>
<protein>
    <submittedName>
        <fullName evidence="15">Fis family transcriptional regulator</fullName>
    </submittedName>
</protein>
<dbReference type="InterPro" id="IPR001789">
    <property type="entry name" value="Sig_transdc_resp-reg_receiver"/>
</dbReference>
<dbReference type="PROSITE" id="PS00676">
    <property type="entry name" value="SIGMA54_INTERACT_2"/>
    <property type="match status" value="1"/>
</dbReference>
<dbReference type="SUPFAM" id="SSF52540">
    <property type="entry name" value="P-loop containing nucleoside triphosphate hydrolases"/>
    <property type="match status" value="1"/>
</dbReference>
<dbReference type="InterPro" id="IPR003593">
    <property type="entry name" value="AAA+_ATPase"/>
</dbReference>
<dbReference type="SUPFAM" id="SSF52172">
    <property type="entry name" value="CheY-like"/>
    <property type="match status" value="1"/>
</dbReference>
<dbReference type="InterPro" id="IPR025943">
    <property type="entry name" value="Sigma_54_int_dom_ATP-bd_2"/>
</dbReference>
<dbReference type="RefSeq" id="WP_043403515.1">
    <property type="nucleotide sequence ID" value="NZ_JPMI01000227.1"/>
</dbReference>
<keyword evidence="8" id="KW-0238">DNA-binding</keyword>
<organism evidence="15 16">
    <name type="scientific">Archangium violaceum Cb vi76</name>
    <dbReference type="NCBI Taxonomy" id="1406225"/>
    <lineage>
        <taxon>Bacteria</taxon>
        <taxon>Pseudomonadati</taxon>
        <taxon>Myxococcota</taxon>
        <taxon>Myxococcia</taxon>
        <taxon>Myxococcales</taxon>
        <taxon>Cystobacterineae</taxon>
        <taxon>Archangiaceae</taxon>
        <taxon>Archangium</taxon>
    </lineage>
</organism>
<dbReference type="InterPro" id="IPR002078">
    <property type="entry name" value="Sigma_54_int"/>
</dbReference>
<keyword evidence="6" id="KW-0902">Two-component regulatory system</keyword>
<dbReference type="InterPro" id="IPR011006">
    <property type="entry name" value="CheY-like_superfamily"/>
</dbReference>
<dbReference type="GO" id="GO:0005737">
    <property type="term" value="C:cytoplasm"/>
    <property type="evidence" value="ECO:0007669"/>
    <property type="project" value="UniProtKB-SubCell"/>
</dbReference>
<evidence type="ECO:0000313" key="15">
    <source>
        <dbReference type="EMBL" id="KFA90032.1"/>
    </source>
</evidence>
<feature type="region of interest" description="Disordered" evidence="12">
    <location>
        <begin position="473"/>
        <end position="492"/>
    </location>
</feature>
<evidence type="ECO:0000313" key="16">
    <source>
        <dbReference type="Proteomes" id="UP000028547"/>
    </source>
</evidence>
<dbReference type="Pfam" id="PF02954">
    <property type="entry name" value="HTH_8"/>
    <property type="match status" value="1"/>
</dbReference>
<dbReference type="CDD" id="cd00009">
    <property type="entry name" value="AAA"/>
    <property type="match status" value="1"/>
</dbReference>
<keyword evidence="3 11" id="KW-0597">Phosphoprotein</keyword>
<dbReference type="Proteomes" id="UP000028547">
    <property type="component" value="Unassembled WGS sequence"/>
</dbReference>
<dbReference type="Gene3D" id="1.10.8.60">
    <property type="match status" value="1"/>
</dbReference>
<evidence type="ECO:0000256" key="12">
    <source>
        <dbReference type="SAM" id="MobiDB-lite"/>
    </source>
</evidence>
<dbReference type="Pfam" id="PF25601">
    <property type="entry name" value="AAA_lid_14"/>
    <property type="match status" value="1"/>
</dbReference>
<dbReference type="InterPro" id="IPR027417">
    <property type="entry name" value="P-loop_NTPase"/>
</dbReference>
<evidence type="ECO:0000256" key="7">
    <source>
        <dbReference type="ARBA" id="ARBA00023015"/>
    </source>
</evidence>
<dbReference type="Pfam" id="PF00072">
    <property type="entry name" value="Response_reg"/>
    <property type="match status" value="1"/>
</dbReference>
<feature type="domain" description="Response regulatory" evidence="14">
    <location>
        <begin position="15"/>
        <end position="129"/>
    </location>
</feature>
<feature type="domain" description="Sigma-54 factor interaction" evidence="13">
    <location>
        <begin position="155"/>
        <end position="384"/>
    </location>
</feature>
<dbReference type="FunFam" id="1.10.8.60:FF:000014">
    <property type="entry name" value="DNA-binding transcriptional regulator NtrC"/>
    <property type="match status" value="1"/>
</dbReference>
<comment type="caution">
    <text evidence="15">The sequence shown here is derived from an EMBL/GenBank/DDBJ whole genome shotgun (WGS) entry which is preliminary data.</text>
</comment>
<keyword evidence="2" id="KW-0963">Cytoplasm</keyword>
<evidence type="ECO:0000256" key="11">
    <source>
        <dbReference type="PROSITE-ProRule" id="PRU00169"/>
    </source>
</evidence>
<evidence type="ECO:0000256" key="3">
    <source>
        <dbReference type="ARBA" id="ARBA00022553"/>
    </source>
</evidence>
<dbReference type="InterPro" id="IPR025662">
    <property type="entry name" value="Sigma_54_int_dom_ATP-bd_1"/>
</dbReference>
<dbReference type="Pfam" id="PF00158">
    <property type="entry name" value="Sigma54_activat"/>
    <property type="match status" value="1"/>
</dbReference>
<dbReference type="Gene3D" id="1.10.10.60">
    <property type="entry name" value="Homeodomain-like"/>
    <property type="match status" value="1"/>
</dbReference>
<dbReference type="GO" id="GO:0006355">
    <property type="term" value="P:regulation of DNA-templated transcription"/>
    <property type="evidence" value="ECO:0007669"/>
    <property type="project" value="InterPro"/>
</dbReference>
<sequence>MTPQPVAAPGARRAKILVVDDDPIVLKAVTSILKREDYQVVSIDDAVEGLTAAKDPSIDVAVLDIKMPNLSGMDLLRGIKAARPDVEVIMMTAFATVETAVEAVKAGAYDYLTKPFENIDEVSMTVAKAAERKALRDRARALEEALTARNQFEELIGQSSQMRGVFKLVETVSHSTATVLVQGESGTGKELVARAIHYRSARKDKPFVAVNCSALSDTLLESELFGHVKGSFTGATSNKKGLFEAADGGTIFLDEIGDVPPATQVRLLRVLQEGEVKRVGANEPVKVDVRVIAATHVDLNRAKEQGKFREDLFYRLNVITIDLPPLRDRPEDVPLLAHHFLKLYAVKVGKRVTGFSPRAMEALTCNRWTGNVRELENVIERAVVLTSKEVLEVDDLPPGFQDAPQAGAQVEVFSLAHLPYAQAKRLAMRAFERRYLTALLEKHNHNVSSAARAAGVDRSNFRRLLKQYEVAGRSMKRGKDGDGDDDALEAAS</sequence>
<evidence type="ECO:0000256" key="9">
    <source>
        <dbReference type="ARBA" id="ARBA00023159"/>
    </source>
</evidence>
<evidence type="ECO:0000259" key="14">
    <source>
        <dbReference type="PROSITE" id="PS50110"/>
    </source>
</evidence>
<dbReference type="GO" id="GO:0043565">
    <property type="term" value="F:sequence-specific DNA binding"/>
    <property type="evidence" value="ECO:0007669"/>
    <property type="project" value="InterPro"/>
</dbReference>
<dbReference type="GO" id="GO:0000160">
    <property type="term" value="P:phosphorelay signal transduction system"/>
    <property type="evidence" value="ECO:0007669"/>
    <property type="project" value="UniProtKB-KW"/>
</dbReference>
<feature type="modified residue" description="4-aspartylphosphate" evidence="11">
    <location>
        <position position="64"/>
    </location>
</feature>